<gene>
    <name evidence="1" type="ORF">GCM10011572_36250</name>
</gene>
<keyword evidence="2" id="KW-1185">Reference proteome</keyword>
<dbReference type="EMBL" id="BMKG01000015">
    <property type="protein sequence ID" value="GGC11591.1"/>
    <property type="molecule type" value="Genomic_DNA"/>
</dbReference>
<comment type="caution">
    <text evidence="1">The sequence shown here is derived from an EMBL/GenBank/DDBJ whole genome shotgun (WGS) entry which is preliminary data.</text>
</comment>
<name>A0ABQ1KZV2_9BURK</name>
<sequence length="58" mass="6742">MRTKVYNYILTKDTCMAVSFTKNNPNLGKDGDTQYFIENKDKPSLMDTGRIMEYKKSP</sequence>
<dbReference type="Proteomes" id="UP000622638">
    <property type="component" value="Unassembled WGS sequence"/>
</dbReference>
<protein>
    <submittedName>
        <fullName evidence="1">Uncharacterized protein</fullName>
    </submittedName>
</protein>
<evidence type="ECO:0000313" key="2">
    <source>
        <dbReference type="Proteomes" id="UP000622638"/>
    </source>
</evidence>
<proteinExistence type="predicted"/>
<organism evidence="1 2">
    <name type="scientific">Pseudoduganella buxea</name>
    <dbReference type="NCBI Taxonomy" id="1949069"/>
    <lineage>
        <taxon>Bacteria</taxon>
        <taxon>Pseudomonadati</taxon>
        <taxon>Pseudomonadota</taxon>
        <taxon>Betaproteobacteria</taxon>
        <taxon>Burkholderiales</taxon>
        <taxon>Oxalobacteraceae</taxon>
        <taxon>Telluria group</taxon>
        <taxon>Pseudoduganella</taxon>
    </lineage>
</organism>
<accession>A0ABQ1KZV2</accession>
<evidence type="ECO:0000313" key="1">
    <source>
        <dbReference type="EMBL" id="GGC11591.1"/>
    </source>
</evidence>
<reference evidence="2" key="1">
    <citation type="journal article" date="2019" name="Int. J. Syst. Evol. Microbiol.">
        <title>The Global Catalogue of Microorganisms (GCM) 10K type strain sequencing project: providing services to taxonomists for standard genome sequencing and annotation.</title>
        <authorList>
            <consortium name="The Broad Institute Genomics Platform"/>
            <consortium name="The Broad Institute Genome Sequencing Center for Infectious Disease"/>
            <person name="Wu L."/>
            <person name="Ma J."/>
        </authorList>
    </citation>
    <scope>NUCLEOTIDE SEQUENCE [LARGE SCALE GENOMIC DNA]</scope>
    <source>
        <strain evidence="2">CGMCC 1.15931</strain>
    </source>
</reference>